<dbReference type="InterPro" id="IPR058533">
    <property type="entry name" value="Cation_efflux_TM"/>
</dbReference>
<evidence type="ECO:0000256" key="8">
    <source>
        <dbReference type="SAM" id="Phobius"/>
    </source>
</evidence>
<dbReference type="InterPro" id="IPR036837">
    <property type="entry name" value="Cation_efflux_CTD_sf"/>
</dbReference>
<evidence type="ECO:0000256" key="3">
    <source>
        <dbReference type="ARBA" id="ARBA00022448"/>
    </source>
</evidence>
<keyword evidence="4 8" id="KW-0812">Transmembrane</keyword>
<evidence type="ECO:0000313" key="12">
    <source>
        <dbReference type="Proteomes" id="UP000244180"/>
    </source>
</evidence>
<comment type="subcellular location">
    <subcellularLocation>
        <location evidence="1">Membrane</location>
        <topology evidence="1">Multi-pass membrane protein</topology>
    </subcellularLocation>
</comment>
<evidence type="ECO:0000259" key="9">
    <source>
        <dbReference type="Pfam" id="PF01545"/>
    </source>
</evidence>
<feature type="domain" description="Cation efflux protein cytoplasmic" evidence="10">
    <location>
        <begin position="223"/>
        <end position="294"/>
    </location>
</feature>
<dbReference type="Gene3D" id="1.20.1510.10">
    <property type="entry name" value="Cation efflux protein transmembrane domain"/>
    <property type="match status" value="1"/>
</dbReference>
<gene>
    <name evidence="11" type="ORF">HSCHL_0999</name>
</gene>
<keyword evidence="5 8" id="KW-1133">Transmembrane helix</keyword>
<dbReference type="EMBL" id="PEBV01000034">
    <property type="protein sequence ID" value="PTQ51880.1"/>
    <property type="molecule type" value="Genomic_DNA"/>
</dbReference>
<dbReference type="InterPro" id="IPR050681">
    <property type="entry name" value="CDF/SLC30A"/>
</dbReference>
<proteinExistence type="inferred from homology"/>
<feature type="transmembrane region" description="Helical" evidence="8">
    <location>
        <begin position="121"/>
        <end position="144"/>
    </location>
</feature>
<dbReference type="InterPro" id="IPR027469">
    <property type="entry name" value="Cation_efflux_TMD_sf"/>
</dbReference>
<accession>A0A2T5G6S0</accession>
<sequence length="304" mass="32834">MHSHPHGLPHGAETERPNNRRALAVALGITVLIMLLEFIGGLWTRSLALISDAGHMLSDAGSLALSLLALLLAARPASPAMTYGYSRVEVLAALLNGLTLLGVAGWVVWEAVERFRNPPEVAGGPMMAIAAIGLFANATSAWWLMRKGDVHGNLNVRSAFLHVIGDLLGSVGAILAGFLMYAFSWYEADPLISVVTSALIARSAWGVLTSAVRILMEGAPRTVSKRRVEEALRSLPNVVDVHDLHIWTIASDFDALTCHLVVHEDADAQTVLREAARHVREAFCIDHATFQVETAPCQTRVCQM</sequence>
<evidence type="ECO:0000256" key="4">
    <source>
        <dbReference type="ARBA" id="ARBA00022692"/>
    </source>
</evidence>
<feature type="transmembrane region" description="Helical" evidence="8">
    <location>
        <begin position="164"/>
        <end position="186"/>
    </location>
</feature>
<dbReference type="InterPro" id="IPR027470">
    <property type="entry name" value="Cation_efflux_CTD"/>
</dbReference>
<evidence type="ECO:0000256" key="1">
    <source>
        <dbReference type="ARBA" id="ARBA00004141"/>
    </source>
</evidence>
<reference evidence="11 12" key="1">
    <citation type="submission" date="2017-08" db="EMBL/GenBank/DDBJ databases">
        <title>Burning lignite coal seam in the remote Altai Mountains harbors a hydrogen-driven thermophilic microbial community.</title>
        <authorList>
            <person name="Kadnikov V.V."/>
            <person name="Mardanov A.V."/>
            <person name="Ivasenko D."/>
            <person name="Beletsky A.V."/>
            <person name="Karnachuk O.V."/>
            <person name="Ravin N.V."/>
        </authorList>
    </citation>
    <scope>NUCLEOTIDE SEQUENCE [LARGE SCALE GENOMIC DNA]</scope>
    <source>
        <strain evidence="11">AL33</strain>
    </source>
</reference>
<organism evidence="11 12">
    <name type="scientific">Hydrogenibacillus schlegelii</name>
    <name type="common">Bacillus schlegelii</name>
    <dbReference type="NCBI Taxonomy" id="1484"/>
    <lineage>
        <taxon>Bacteria</taxon>
        <taxon>Bacillati</taxon>
        <taxon>Bacillota</taxon>
        <taxon>Bacilli</taxon>
        <taxon>Bacillales</taxon>
        <taxon>Bacillales Family X. Incertae Sedis</taxon>
        <taxon>Hydrogenibacillus</taxon>
    </lineage>
</organism>
<dbReference type="Pfam" id="PF01545">
    <property type="entry name" value="Cation_efflux"/>
    <property type="match status" value="1"/>
</dbReference>
<dbReference type="Pfam" id="PF16916">
    <property type="entry name" value="ZT_dimer"/>
    <property type="match status" value="1"/>
</dbReference>
<evidence type="ECO:0000259" key="10">
    <source>
        <dbReference type="Pfam" id="PF16916"/>
    </source>
</evidence>
<protein>
    <submittedName>
        <fullName evidence="11">Cobalt-zinc-cadmium resistance protein CzcD</fullName>
    </submittedName>
</protein>
<name>A0A2T5G6S0_HYDSH</name>
<keyword evidence="7 8" id="KW-0472">Membrane</keyword>
<feature type="transmembrane region" description="Helical" evidence="8">
    <location>
        <begin position="60"/>
        <end position="78"/>
    </location>
</feature>
<dbReference type="AlphaFoldDB" id="A0A2T5G6S0"/>
<feature type="transmembrane region" description="Helical" evidence="8">
    <location>
        <begin position="90"/>
        <end position="109"/>
    </location>
</feature>
<dbReference type="InterPro" id="IPR002524">
    <property type="entry name" value="Cation_efflux"/>
</dbReference>
<dbReference type="GO" id="GO:0005385">
    <property type="term" value="F:zinc ion transmembrane transporter activity"/>
    <property type="evidence" value="ECO:0007669"/>
    <property type="project" value="TreeGrafter"/>
</dbReference>
<keyword evidence="3" id="KW-0813">Transport</keyword>
<evidence type="ECO:0000256" key="7">
    <source>
        <dbReference type="ARBA" id="ARBA00023136"/>
    </source>
</evidence>
<dbReference type="NCBIfam" id="TIGR01297">
    <property type="entry name" value="CDF"/>
    <property type="match status" value="1"/>
</dbReference>
<feature type="domain" description="Cation efflux protein transmembrane" evidence="9">
    <location>
        <begin position="24"/>
        <end position="216"/>
    </location>
</feature>
<feature type="transmembrane region" description="Helical" evidence="8">
    <location>
        <begin position="21"/>
        <end position="40"/>
    </location>
</feature>
<dbReference type="GO" id="GO:0005886">
    <property type="term" value="C:plasma membrane"/>
    <property type="evidence" value="ECO:0007669"/>
    <property type="project" value="TreeGrafter"/>
</dbReference>
<dbReference type="SUPFAM" id="SSF160240">
    <property type="entry name" value="Cation efflux protein cytoplasmic domain-like"/>
    <property type="match status" value="1"/>
</dbReference>
<evidence type="ECO:0000256" key="6">
    <source>
        <dbReference type="ARBA" id="ARBA00023065"/>
    </source>
</evidence>
<evidence type="ECO:0000256" key="5">
    <source>
        <dbReference type="ARBA" id="ARBA00022989"/>
    </source>
</evidence>
<dbReference type="PANTHER" id="PTHR11562:SF17">
    <property type="entry name" value="RE54080P-RELATED"/>
    <property type="match status" value="1"/>
</dbReference>
<dbReference type="SUPFAM" id="SSF161111">
    <property type="entry name" value="Cation efflux protein transmembrane domain-like"/>
    <property type="match status" value="1"/>
</dbReference>
<keyword evidence="6" id="KW-0406">Ion transport</keyword>
<comment type="similarity">
    <text evidence="2">Belongs to the cation diffusion facilitator (CDF) transporter (TC 2.A.4) family. SLC30A subfamily.</text>
</comment>
<dbReference type="PANTHER" id="PTHR11562">
    <property type="entry name" value="CATION EFFLUX PROTEIN/ ZINC TRANSPORTER"/>
    <property type="match status" value="1"/>
</dbReference>
<feature type="transmembrane region" description="Helical" evidence="8">
    <location>
        <begin position="192"/>
        <end position="216"/>
    </location>
</feature>
<evidence type="ECO:0000313" key="11">
    <source>
        <dbReference type="EMBL" id="PTQ51880.1"/>
    </source>
</evidence>
<dbReference type="Proteomes" id="UP000244180">
    <property type="component" value="Unassembled WGS sequence"/>
</dbReference>
<comment type="caution">
    <text evidence="11">The sequence shown here is derived from an EMBL/GenBank/DDBJ whole genome shotgun (WGS) entry which is preliminary data.</text>
</comment>
<evidence type="ECO:0000256" key="2">
    <source>
        <dbReference type="ARBA" id="ARBA00008873"/>
    </source>
</evidence>